<dbReference type="RefSeq" id="XP_022481792.1">
    <property type="nucleotide sequence ID" value="XM_022611787.1"/>
</dbReference>
<feature type="region of interest" description="Disordered" evidence="1">
    <location>
        <begin position="86"/>
        <end position="107"/>
    </location>
</feature>
<dbReference type="OrthoDB" id="4848897at2759"/>
<comment type="caution">
    <text evidence="3">The sequence shown here is derived from an EMBL/GenBank/DDBJ whole genome shotgun (WGS) entry which is preliminary data.</text>
</comment>
<dbReference type="Proteomes" id="UP000176998">
    <property type="component" value="Unassembled WGS sequence"/>
</dbReference>
<dbReference type="CDD" id="cd12087">
    <property type="entry name" value="TM_EGFR-like"/>
    <property type="match status" value="1"/>
</dbReference>
<feature type="region of interest" description="Disordered" evidence="1">
    <location>
        <begin position="153"/>
        <end position="182"/>
    </location>
</feature>
<evidence type="ECO:0000256" key="1">
    <source>
        <dbReference type="SAM" id="MobiDB-lite"/>
    </source>
</evidence>
<protein>
    <submittedName>
        <fullName evidence="3">Uncharacterized protein</fullName>
    </submittedName>
</protein>
<feature type="transmembrane region" description="Helical" evidence="2">
    <location>
        <begin position="117"/>
        <end position="142"/>
    </location>
</feature>
<feature type="region of interest" description="Disordered" evidence="1">
    <location>
        <begin position="1"/>
        <end position="34"/>
    </location>
</feature>
<dbReference type="GeneID" id="34553297"/>
<feature type="compositionally biased region" description="Polar residues" evidence="1">
    <location>
        <begin position="91"/>
        <end position="105"/>
    </location>
</feature>
<evidence type="ECO:0000313" key="4">
    <source>
        <dbReference type="Proteomes" id="UP000176998"/>
    </source>
</evidence>
<keyword evidence="2" id="KW-1133">Transmembrane helix</keyword>
<evidence type="ECO:0000313" key="3">
    <source>
        <dbReference type="EMBL" id="OHF04658.1"/>
    </source>
</evidence>
<dbReference type="AlphaFoldDB" id="A0A1G4BTF3"/>
<gene>
    <name evidence="3" type="ORF">CORC01_00129</name>
</gene>
<keyword evidence="2" id="KW-0812">Transmembrane</keyword>
<dbReference type="EMBL" id="MJBS01000001">
    <property type="protein sequence ID" value="OHF04658.1"/>
    <property type="molecule type" value="Genomic_DNA"/>
</dbReference>
<accession>A0A1G4BTF3</accession>
<evidence type="ECO:0000256" key="2">
    <source>
        <dbReference type="SAM" id="Phobius"/>
    </source>
</evidence>
<keyword evidence="4" id="KW-1185">Reference proteome</keyword>
<organism evidence="3 4">
    <name type="scientific">Colletotrichum orchidophilum</name>
    <dbReference type="NCBI Taxonomy" id="1209926"/>
    <lineage>
        <taxon>Eukaryota</taxon>
        <taxon>Fungi</taxon>
        <taxon>Dikarya</taxon>
        <taxon>Ascomycota</taxon>
        <taxon>Pezizomycotina</taxon>
        <taxon>Sordariomycetes</taxon>
        <taxon>Hypocreomycetidae</taxon>
        <taxon>Glomerellales</taxon>
        <taxon>Glomerellaceae</taxon>
        <taxon>Colletotrichum</taxon>
    </lineage>
</organism>
<feature type="compositionally biased region" description="Polar residues" evidence="1">
    <location>
        <begin position="172"/>
        <end position="182"/>
    </location>
</feature>
<reference evidence="3 4" key="1">
    <citation type="submission" date="2016-09" db="EMBL/GenBank/DDBJ databases">
        <authorList>
            <person name="Capua I."/>
            <person name="De Benedictis P."/>
            <person name="Joannis T."/>
            <person name="Lombin L.H."/>
            <person name="Cattoli G."/>
        </authorList>
    </citation>
    <scope>NUCLEOTIDE SEQUENCE [LARGE SCALE GENOMIC DNA]</scope>
    <source>
        <strain evidence="3 4">IMI 309357</strain>
    </source>
</reference>
<keyword evidence="2" id="KW-0472">Membrane</keyword>
<proteinExistence type="predicted"/>
<name>A0A1G4BTF3_9PEZI</name>
<sequence length="245" mass="25991">MDQFASQPRAAASPLSDLVPSPSQTVGSAEPGNPVFTRVRTSHFKTATVTVTLEETALTSALAITSSELPMMATMMNTLLPSLTTSTLSSVEQNTPLPKSTNSPGQEDHVTLPVNKLITITVSVVGGLVVAILLMCIIRAFVRRRHAIKEDAKAAAGTQEQGASAHDHFHENGSSAGISQPASRAFSETDMYQHFHASNNVANVSFRTLPAAYAAYELHPTRIIAELPAEPHGGGGGHSRHDYRG</sequence>